<gene>
    <name evidence="4" type="ORF">MNBD_CHLOROFLEXI01-2024</name>
</gene>
<dbReference type="InterPro" id="IPR000037">
    <property type="entry name" value="SsrA-bd_prot"/>
</dbReference>
<dbReference type="HAMAP" id="MF_00023">
    <property type="entry name" value="SmpB"/>
    <property type="match status" value="1"/>
</dbReference>
<dbReference type="PANTHER" id="PTHR30308">
    <property type="entry name" value="TMRNA-BINDING COMPONENT OF TRANS-TRANSLATION TAGGING COMPLEX"/>
    <property type="match status" value="1"/>
</dbReference>
<name>A0A3B0UFV7_9ZZZZ</name>
<dbReference type="EMBL" id="UOEU01000011">
    <property type="protein sequence ID" value="VAW29901.1"/>
    <property type="molecule type" value="Genomic_DNA"/>
</dbReference>
<reference evidence="4" key="1">
    <citation type="submission" date="2018-06" db="EMBL/GenBank/DDBJ databases">
        <authorList>
            <person name="Zhirakovskaya E."/>
        </authorList>
    </citation>
    <scope>NUCLEOTIDE SEQUENCE</scope>
</reference>
<dbReference type="GO" id="GO:0070930">
    <property type="term" value="P:trans-translation-dependent protein tagging"/>
    <property type="evidence" value="ECO:0007669"/>
    <property type="project" value="TreeGrafter"/>
</dbReference>
<feature type="region of interest" description="Disordered" evidence="3">
    <location>
        <begin position="134"/>
        <end position="156"/>
    </location>
</feature>
<evidence type="ECO:0000313" key="4">
    <source>
        <dbReference type="EMBL" id="VAW29901.1"/>
    </source>
</evidence>
<dbReference type="GO" id="GO:0005829">
    <property type="term" value="C:cytosol"/>
    <property type="evidence" value="ECO:0007669"/>
    <property type="project" value="TreeGrafter"/>
</dbReference>
<accession>A0A3B0UFV7</accession>
<evidence type="ECO:0000256" key="3">
    <source>
        <dbReference type="SAM" id="MobiDB-lite"/>
    </source>
</evidence>
<protein>
    <submittedName>
        <fullName evidence="4">TmRNA-binding protein SmpB</fullName>
    </submittedName>
</protein>
<dbReference type="NCBIfam" id="TIGR00086">
    <property type="entry name" value="smpB"/>
    <property type="match status" value="1"/>
</dbReference>
<evidence type="ECO:0000256" key="2">
    <source>
        <dbReference type="ARBA" id="ARBA00022884"/>
    </source>
</evidence>
<proteinExistence type="inferred from homology"/>
<organism evidence="4">
    <name type="scientific">hydrothermal vent metagenome</name>
    <dbReference type="NCBI Taxonomy" id="652676"/>
    <lineage>
        <taxon>unclassified sequences</taxon>
        <taxon>metagenomes</taxon>
        <taxon>ecological metagenomes</taxon>
    </lineage>
</organism>
<keyword evidence="2" id="KW-0694">RNA-binding</keyword>
<dbReference type="Pfam" id="PF01668">
    <property type="entry name" value="SmpB"/>
    <property type="match status" value="1"/>
</dbReference>
<dbReference type="AlphaFoldDB" id="A0A3B0UFV7"/>
<dbReference type="InterPro" id="IPR020081">
    <property type="entry name" value="SsrA-bd_prot_CS"/>
</dbReference>
<sequence>MKERNAGKKIVAKNKRARHEYELLDRFEAGLVLTGTEIKSVRANRVSLVRSFVQPRNRELWLIDAHIAEYEHGNRQNHEPKRPRKLLLNRREIDKVLDELAQKGLTAVPTMIYLKNGRAKLEFALARGKKLHDKRQTLAKRDSDRQVQRALREKYR</sequence>
<evidence type="ECO:0000256" key="1">
    <source>
        <dbReference type="ARBA" id="ARBA00022490"/>
    </source>
</evidence>
<dbReference type="SUPFAM" id="SSF74982">
    <property type="entry name" value="Small protein B (SmpB)"/>
    <property type="match status" value="1"/>
</dbReference>
<dbReference type="PANTHER" id="PTHR30308:SF2">
    <property type="entry name" value="SSRA-BINDING PROTEIN"/>
    <property type="match status" value="1"/>
</dbReference>
<dbReference type="Gene3D" id="2.40.280.10">
    <property type="match status" value="1"/>
</dbReference>
<dbReference type="NCBIfam" id="NF003843">
    <property type="entry name" value="PRK05422.1"/>
    <property type="match status" value="1"/>
</dbReference>
<dbReference type="GO" id="GO:0003723">
    <property type="term" value="F:RNA binding"/>
    <property type="evidence" value="ECO:0007669"/>
    <property type="project" value="UniProtKB-KW"/>
</dbReference>
<keyword evidence="1" id="KW-0963">Cytoplasm</keyword>
<dbReference type="InterPro" id="IPR023620">
    <property type="entry name" value="SmpB"/>
</dbReference>
<dbReference type="PROSITE" id="PS01317">
    <property type="entry name" value="SSRP"/>
    <property type="match status" value="1"/>
</dbReference>